<dbReference type="PROSITE" id="PS51903">
    <property type="entry name" value="CLP_R"/>
    <property type="match status" value="1"/>
</dbReference>
<evidence type="ECO:0000256" key="2">
    <source>
        <dbReference type="PROSITE-ProRule" id="PRU01251"/>
    </source>
</evidence>
<keyword evidence="5" id="KW-1185">Reference proteome</keyword>
<keyword evidence="2" id="KW-0677">Repeat</keyword>
<dbReference type="OrthoDB" id="7059167at2"/>
<dbReference type="InterPro" id="IPR004176">
    <property type="entry name" value="Clp_R_N"/>
</dbReference>
<dbReference type="Proteomes" id="UP000215441">
    <property type="component" value="Unassembled WGS sequence"/>
</dbReference>
<comment type="caution">
    <text evidence="4">The sequence shown here is derived from an EMBL/GenBank/DDBJ whole genome shotgun (WGS) entry which is preliminary data.</text>
</comment>
<proteinExistence type="inferred from homology"/>
<dbReference type="AlphaFoldDB" id="A0A235EM83"/>
<evidence type="ECO:0000256" key="1">
    <source>
        <dbReference type="ARBA" id="ARBA00008675"/>
    </source>
</evidence>
<dbReference type="Gene3D" id="1.10.1780.10">
    <property type="entry name" value="Clp, N-terminal domain"/>
    <property type="match status" value="1"/>
</dbReference>
<evidence type="ECO:0000313" key="4">
    <source>
        <dbReference type="EMBL" id="OYD50139.1"/>
    </source>
</evidence>
<comment type="similarity">
    <text evidence="1">Belongs to the ClpA/ClpB family.</text>
</comment>
<dbReference type="SUPFAM" id="SSF81923">
    <property type="entry name" value="Double Clp-N motif"/>
    <property type="match status" value="1"/>
</dbReference>
<sequence length="168" mass="18021">MLQRIRQRLQDMRTLRQLFTRAEHHARAQGQPRPGAEHFLLAAIELPDGTARRAFERIGANPDAIPAAIEQQYRDALAQAGIQADMPPASPLTAPQPRAFHAQPSGQSLVQALAHARKGQPGPLLGAHVVALVAAAPQGVATRTLKALRLDPAALVQAARRESAYPPA</sequence>
<name>A0A235EM83_9BURK</name>
<dbReference type="EMBL" id="NOIG01000007">
    <property type="protein sequence ID" value="OYD50139.1"/>
    <property type="molecule type" value="Genomic_DNA"/>
</dbReference>
<organism evidence="4 5">
    <name type="scientific">Acidovorax kalamii</name>
    <dbReference type="NCBI Taxonomy" id="2004485"/>
    <lineage>
        <taxon>Bacteria</taxon>
        <taxon>Pseudomonadati</taxon>
        <taxon>Pseudomonadota</taxon>
        <taxon>Betaproteobacteria</taxon>
        <taxon>Burkholderiales</taxon>
        <taxon>Comamonadaceae</taxon>
        <taxon>Acidovorax</taxon>
    </lineage>
</organism>
<evidence type="ECO:0000313" key="5">
    <source>
        <dbReference type="Proteomes" id="UP000215441"/>
    </source>
</evidence>
<feature type="domain" description="Clp R" evidence="3">
    <location>
        <begin position="1"/>
        <end position="76"/>
    </location>
</feature>
<gene>
    <name evidence="4" type="ORF">CBY09_11310</name>
</gene>
<dbReference type="InterPro" id="IPR036628">
    <property type="entry name" value="Clp_N_dom_sf"/>
</dbReference>
<dbReference type="RefSeq" id="WP_094289575.1">
    <property type="nucleotide sequence ID" value="NZ_NOIG01000007.1"/>
</dbReference>
<accession>A0A235EM83</accession>
<protein>
    <submittedName>
        <fullName evidence="4">Peptidase</fullName>
    </submittedName>
</protein>
<evidence type="ECO:0000259" key="3">
    <source>
        <dbReference type="PROSITE" id="PS51903"/>
    </source>
</evidence>
<reference evidence="4 5" key="1">
    <citation type="submission" date="2017-07" db="EMBL/GenBank/DDBJ databases">
        <title>Acidovorax KNDSW TSA 6 genome sequence and assembly.</title>
        <authorList>
            <person name="Mayilraj S."/>
        </authorList>
    </citation>
    <scope>NUCLEOTIDE SEQUENCE [LARGE SCALE GENOMIC DNA]</scope>
    <source>
        <strain evidence="4 5">KNDSW-TSA6</strain>
    </source>
</reference>
<dbReference type="Pfam" id="PF02861">
    <property type="entry name" value="Clp_N"/>
    <property type="match status" value="1"/>
</dbReference>